<protein>
    <submittedName>
        <fullName evidence="1">Uncharacterized protein</fullName>
    </submittedName>
</protein>
<organism evidence="1 2">
    <name type="scientific">Musa balbisiana</name>
    <name type="common">Banana</name>
    <dbReference type="NCBI Taxonomy" id="52838"/>
    <lineage>
        <taxon>Eukaryota</taxon>
        <taxon>Viridiplantae</taxon>
        <taxon>Streptophyta</taxon>
        <taxon>Embryophyta</taxon>
        <taxon>Tracheophyta</taxon>
        <taxon>Spermatophyta</taxon>
        <taxon>Magnoliopsida</taxon>
        <taxon>Liliopsida</taxon>
        <taxon>Zingiberales</taxon>
        <taxon>Musaceae</taxon>
        <taxon>Musa</taxon>
    </lineage>
</organism>
<name>A0A4V4H4R1_MUSBA</name>
<proteinExistence type="predicted"/>
<dbReference type="EMBL" id="PYDT01000008">
    <property type="protein sequence ID" value="THU53136.1"/>
    <property type="molecule type" value="Genomic_DNA"/>
</dbReference>
<keyword evidence="2" id="KW-1185">Reference proteome</keyword>
<dbReference type="AlphaFoldDB" id="A0A4V4H4R1"/>
<evidence type="ECO:0000313" key="2">
    <source>
        <dbReference type="Proteomes" id="UP000317650"/>
    </source>
</evidence>
<evidence type="ECO:0000313" key="1">
    <source>
        <dbReference type="EMBL" id="THU53136.1"/>
    </source>
</evidence>
<sequence>MFMSSESFTDAATSSQSIGIVRKENESIKRLNTQVWQQGTCTYVACGVHVPGGNTMVLEISILWETAILVLQIASSHPSCPSICFAFVLPSSFSSSSPNSDGSSSLDLSSHIQNSEWHISEALEAAEMINADGLTNPSDLI</sequence>
<accession>A0A4V4H4R1</accession>
<dbReference type="Proteomes" id="UP000317650">
    <property type="component" value="Chromosome 10"/>
</dbReference>
<gene>
    <name evidence="1" type="ORF">C4D60_Mb10t11230</name>
</gene>
<reference evidence="1 2" key="1">
    <citation type="journal article" date="2019" name="Nat. Plants">
        <title>Genome sequencing of Musa balbisiana reveals subgenome evolution and function divergence in polyploid bananas.</title>
        <authorList>
            <person name="Yao X."/>
        </authorList>
    </citation>
    <scope>NUCLEOTIDE SEQUENCE [LARGE SCALE GENOMIC DNA]</scope>
    <source>
        <strain evidence="2">cv. DH-PKW</strain>
        <tissue evidence="1">Leaves</tissue>
    </source>
</reference>
<comment type="caution">
    <text evidence="1">The sequence shown here is derived from an EMBL/GenBank/DDBJ whole genome shotgun (WGS) entry which is preliminary data.</text>
</comment>